<dbReference type="AlphaFoldDB" id="A0A8T1SHZ4"/>
<dbReference type="OrthoDB" id="8908372at2759"/>
<name>A0A8T1SHZ4_CHESE</name>
<evidence type="ECO:0000313" key="2">
    <source>
        <dbReference type="Proteomes" id="UP000765507"/>
    </source>
</evidence>
<accession>A0A8T1SHZ4</accession>
<dbReference type="SUPFAM" id="SSF48726">
    <property type="entry name" value="Immunoglobulin"/>
    <property type="match status" value="1"/>
</dbReference>
<sequence length="101" mass="11328">TLCVALEKSFNLLVLYFSQLYHYYTSGDQGRGTGIPERFTICPDTSNNLRNLVISGAQAEDEADYYCCTWDGKQSAYHSETSTRGTEMKTSSLLHCALLQQ</sequence>
<dbReference type="EMBL" id="JAHGAV010000214">
    <property type="protein sequence ID" value="KAG6928488.1"/>
    <property type="molecule type" value="Genomic_DNA"/>
</dbReference>
<evidence type="ECO:0008006" key="3">
    <source>
        <dbReference type="Google" id="ProtNLM"/>
    </source>
</evidence>
<evidence type="ECO:0000313" key="1">
    <source>
        <dbReference type="EMBL" id="KAG6928488.1"/>
    </source>
</evidence>
<keyword evidence="2" id="KW-1185">Reference proteome</keyword>
<feature type="non-terminal residue" evidence="1">
    <location>
        <position position="1"/>
    </location>
</feature>
<dbReference type="Gene3D" id="2.60.40.10">
    <property type="entry name" value="Immunoglobulins"/>
    <property type="match status" value="1"/>
</dbReference>
<protein>
    <recommendedName>
        <fullName evidence="3">Immunoglobulin V-set domain-containing protein</fullName>
    </recommendedName>
</protein>
<proteinExistence type="predicted"/>
<dbReference type="InterPro" id="IPR036179">
    <property type="entry name" value="Ig-like_dom_sf"/>
</dbReference>
<gene>
    <name evidence="1" type="ORF">G0U57_008065</name>
</gene>
<dbReference type="Proteomes" id="UP000765507">
    <property type="component" value="Unassembled WGS sequence"/>
</dbReference>
<comment type="caution">
    <text evidence="1">The sequence shown here is derived from an EMBL/GenBank/DDBJ whole genome shotgun (WGS) entry which is preliminary data.</text>
</comment>
<dbReference type="InterPro" id="IPR013783">
    <property type="entry name" value="Ig-like_fold"/>
</dbReference>
<reference evidence="1 2" key="1">
    <citation type="journal article" date="2020" name="G3 (Bethesda)">
        <title>Draft Genome of the Common Snapping Turtle, Chelydra serpentina, a Model for Phenotypic Plasticity in Reptiles.</title>
        <authorList>
            <person name="Das D."/>
            <person name="Singh S.K."/>
            <person name="Bierstedt J."/>
            <person name="Erickson A."/>
            <person name="Galli G.L.J."/>
            <person name="Crossley D.A. 2nd"/>
            <person name="Rhen T."/>
        </authorList>
    </citation>
    <scope>NUCLEOTIDE SEQUENCE [LARGE SCALE GENOMIC DNA]</scope>
    <source>
        <tissue evidence="1">Whole blood</tissue>
    </source>
</reference>
<organism evidence="1 2">
    <name type="scientific">Chelydra serpentina</name>
    <name type="common">Snapping turtle</name>
    <name type="synonym">Testudo serpentina</name>
    <dbReference type="NCBI Taxonomy" id="8475"/>
    <lineage>
        <taxon>Eukaryota</taxon>
        <taxon>Metazoa</taxon>
        <taxon>Chordata</taxon>
        <taxon>Craniata</taxon>
        <taxon>Vertebrata</taxon>
        <taxon>Euteleostomi</taxon>
        <taxon>Archelosauria</taxon>
        <taxon>Testudinata</taxon>
        <taxon>Testudines</taxon>
        <taxon>Cryptodira</taxon>
        <taxon>Durocryptodira</taxon>
        <taxon>Americhelydia</taxon>
        <taxon>Chelydroidea</taxon>
        <taxon>Chelydridae</taxon>
        <taxon>Chelydra</taxon>
    </lineage>
</organism>